<dbReference type="OrthoDB" id="5348404at2759"/>
<keyword evidence="3" id="KW-1185">Reference proteome</keyword>
<evidence type="ECO:0000256" key="1">
    <source>
        <dbReference type="SAM" id="Phobius"/>
    </source>
</evidence>
<dbReference type="AlphaFoldDB" id="A0A835M4G6"/>
<organism evidence="2 3">
    <name type="scientific">Coptis chinensis</name>
    <dbReference type="NCBI Taxonomy" id="261450"/>
    <lineage>
        <taxon>Eukaryota</taxon>
        <taxon>Viridiplantae</taxon>
        <taxon>Streptophyta</taxon>
        <taxon>Embryophyta</taxon>
        <taxon>Tracheophyta</taxon>
        <taxon>Spermatophyta</taxon>
        <taxon>Magnoliopsida</taxon>
        <taxon>Ranunculales</taxon>
        <taxon>Ranunculaceae</taxon>
        <taxon>Coptidoideae</taxon>
        <taxon>Coptis</taxon>
    </lineage>
</organism>
<name>A0A835M4G6_9MAGN</name>
<accession>A0A835M4G6</accession>
<keyword evidence="1" id="KW-1133">Transmembrane helix</keyword>
<reference evidence="2 3" key="1">
    <citation type="submission" date="2020-10" db="EMBL/GenBank/DDBJ databases">
        <title>The Coptis chinensis genome and diversification of protoberbering-type alkaloids.</title>
        <authorList>
            <person name="Wang B."/>
            <person name="Shu S."/>
            <person name="Song C."/>
            <person name="Liu Y."/>
        </authorList>
    </citation>
    <scope>NUCLEOTIDE SEQUENCE [LARGE SCALE GENOMIC DNA]</scope>
    <source>
        <strain evidence="2">HL-2020</strain>
        <tissue evidence="2">Leaf</tissue>
    </source>
</reference>
<gene>
    <name evidence="2" type="ORF">IFM89_028538</name>
</gene>
<feature type="transmembrane region" description="Helical" evidence="1">
    <location>
        <begin position="45"/>
        <end position="67"/>
    </location>
</feature>
<keyword evidence="1" id="KW-0472">Membrane</keyword>
<comment type="caution">
    <text evidence="2">The sequence shown here is derived from an EMBL/GenBank/DDBJ whole genome shotgun (WGS) entry which is preliminary data.</text>
</comment>
<dbReference type="EMBL" id="JADFTS010000003">
    <property type="protein sequence ID" value="KAF9616072.1"/>
    <property type="molecule type" value="Genomic_DNA"/>
</dbReference>
<dbReference type="Proteomes" id="UP000631114">
    <property type="component" value="Unassembled WGS sequence"/>
</dbReference>
<keyword evidence="1" id="KW-0812">Transmembrane</keyword>
<sequence>MNAAEKEKAGPPIPTFQRSSLIAATSSQNNRLICKPVTCLLQYMILKTFCAVLGILAFVLGLCGVYGDGDFKWHYGRAVIPGKPKVGTVHVQGILPDPKSCPICSTCSFVFHMSPVVCPPVSVFHFLVLDSHFKPESASNVSCRFPVLNSSQMETYVEAPGTSVTSVQDIVIGGGGHVNSLPLSVSPSPQL</sequence>
<evidence type="ECO:0000313" key="2">
    <source>
        <dbReference type="EMBL" id="KAF9616072.1"/>
    </source>
</evidence>
<protein>
    <submittedName>
        <fullName evidence="2">Uncharacterized protein</fullName>
    </submittedName>
</protein>
<evidence type="ECO:0000313" key="3">
    <source>
        <dbReference type="Proteomes" id="UP000631114"/>
    </source>
</evidence>
<proteinExistence type="predicted"/>